<accession>A0A085BF36</accession>
<comment type="caution">
    <text evidence="3">The sequence shown here is derived from an EMBL/GenBank/DDBJ whole genome shotgun (WGS) entry which is preliminary data.</text>
</comment>
<proteinExistence type="predicted"/>
<evidence type="ECO:0000313" key="3">
    <source>
        <dbReference type="EMBL" id="KFC21081.1"/>
    </source>
</evidence>
<dbReference type="InterPro" id="IPR035093">
    <property type="entry name" value="RelE/ParE_toxin_dom_sf"/>
</dbReference>
<dbReference type="PANTHER" id="PTHR40588">
    <property type="entry name" value="MRNA INTERFERASE TOXIN YAFQ"/>
    <property type="match status" value="1"/>
</dbReference>
<dbReference type="Gene3D" id="3.30.2310.20">
    <property type="entry name" value="RelE-like"/>
    <property type="match status" value="1"/>
</dbReference>
<sequence length="92" mass="10850">MSYEIEYTGKIKKDIKLAQKRGLNLELFKEVVILLEKNGKLPSSYKPHTLKGNFKGYWECHIQPDWLLIWKQDEEIKLVSLTRTGTHSDLFK</sequence>
<dbReference type="GO" id="GO:0006415">
    <property type="term" value="P:translational termination"/>
    <property type="evidence" value="ECO:0007669"/>
    <property type="project" value="TreeGrafter"/>
</dbReference>
<protein>
    <recommendedName>
        <fullName evidence="5">mRNA interferase YafQ</fullName>
    </recommendedName>
</protein>
<dbReference type="PIRSF" id="PIRSF006156">
    <property type="entry name" value="YafQ"/>
    <property type="match status" value="1"/>
</dbReference>
<dbReference type="eggNOG" id="COG3041">
    <property type="taxonomic scope" value="Bacteria"/>
</dbReference>
<dbReference type="GO" id="GO:0006402">
    <property type="term" value="P:mRNA catabolic process"/>
    <property type="evidence" value="ECO:0007669"/>
    <property type="project" value="TreeGrafter"/>
</dbReference>
<keyword evidence="1" id="KW-1277">Toxin-antitoxin system</keyword>
<name>A0A085BF36_9FLAO</name>
<organism evidence="3 4">
    <name type="scientific">Epilithonimonas lactis</name>
    <dbReference type="NCBI Taxonomy" id="421072"/>
    <lineage>
        <taxon>Bacteria</taxon>
        <taxon>Pseudomonadati</taxon>
        <taxon>Bacteroidota</taxon>
        <taxon>Flavobacteriia</taxon>
        <taxon>Flavobacteriales</taxon>
        <taxon>Weeksellaceae</taxon>
        <taxon>Chryseobacterium group</taxon>
        <taxon>Epilithonimonas</taxon>
    </lineage>
</organism>
<feature type="active site" description="Proton donor" evidence="2">
    <location>
        <position position="87"/>
    </location>
</feature>
<evidence type="ECO:0000313" key="4">
    <source>
        <dbReference type="Proteomes" id="UP000028623"/>
    </source>
</evidence>
<dbReference type="InterPro" id="IPR004386">
    <property type="entry name" value="Toxin_YafQ-like"/>
</dbReference>
<evidence type="ECO:0000256" key="2">
    <source>
        <dbReference type="PIRSR" id="PIRSR006156-1"/>
    </source>
</evidence>
<dbReference type="Proteomes" id="UP000028623">
    <property type="component" value="Unassembled WGS sequence"/>
</dbReference>
<dbReference type="PANTHER" id="PTHR40588:SF1">
    <property type="entry name" value="MRNA INTERFERASE TOXIN YAFQ"/>
    <property type="match status" value="1"/>
</dbReference>
<reference evidence="3 4" key="1">
    <citation type="submission" date="2014-07" db="EMBL/GenBank/DDBJ databases">
        <title>Epilithonimonas lactis LMG 22401 Genome.</title>
        <authorList>
            <person name="Pipes S.E."/>
            <person name="Stropko S.J."/>
        </authorList>
    </citation>
    <scope>NUCLEOTIDE SEQUENCE [LARGE SCALE GENOMIC DNA]</scope>
    <source>
        <strain evidence="3 4">LMG 24401</strain>
    </source>
</reference>
<dbReference type="STRING" id="421072.SAMN04488097_0442"/>
<dbReference type="NCBIfam" id="TIGR02385">
    <property type="entry name" value="RelE_StbE"/>
    <property type="match status" value="1"/>
</dbReference>
<dbReference type="RefSeq" id="WP_034976812.1">
    <property type="nucleotide sequence ID" value="NZ_FOFI01000001.1"/>
</dbReference>
<evidence type="ECO:0008006" key="5">
    <source>
        <dbReference type="Google" id="ProtNLM"/>
    </source>
</evidence>
<dbReference type="AlphaFoldDB" id="A0A085BF36"/>
<evidence type="ECO:0000256" key="1">
    <source>
        <dbReference type="ARBA" id="ARBA00022649"/>
    </source>
</evidence>
<dbReference type="Pfam" id="PF15738">
    <property type="entry name" value="YafQ_toxin"/>
    <property type="match status" value="1"/>
</dbReference>
<keyword evidence="4" id="KW-1185">Reference proteome</keyword>
<dbReference type="EMBL" id="JPLY01000004">
    <property type="protein sequence ID" value="KFC21081.1"/>
    <property type="molecule type" value="Genomic_DNA"/>
</dbReference>
<dbReference type="GO" id="GO:0004521">
    <property type="term" value="F:RNA endonuclease activity"/>
    <property type="evidence" value="ECO:0007669"/>
    <property type="project" value="TreeGrafter"/>
</dbReference>
<dbReference type="SUPFAM" id="SSF143011">
    <property type="entry name" value="RelE-like"/>
    <property type="match status" value="1"/>
</dbReference>
<gene>
    <name evidence="3" type="ORF">IO89_12740</name>
</gene>
<dbReference type="InterPro" id="IPR007712">
    <property type="entry name" value="RelE/ParE_toxin"/>
</dbReference>
<dbReference type="OrthoDB" id="7030467at2"/>